<comment type="similarity">
    <text evidence="9">Belongs to the class-I aminoacyl-tRNA synthetase family.</text>
</comment>
<dbReference type="AlphaFoldDB" id="A0ABC8LYF4"/>
<name>A0ABC8LYF4_ERUVS</name>
<dbReference type="GO" id="GO:0006412">
    <property type="term" value="P:translation"/>
    <property type="evidence" value="ECO:0007669"/>
    <property type="project" value="UniProtKB-KW"/>
</dbReference>
<dbReference type="Gene3D" id="3.40.50.620">
    <property type="entry name" value="HUPs"/>
    <property type="match status" value="2"/>
</dbReference>
<evidence type="ECO:0000256" key="1">
    <source>
        <dbReference type="ARBA" id="ARBA00013169"/>
    </source>
</evidence>
<organism evidence="12 13">
    <name type="scientific">Eruca vesicaria subsp. sativa</name>
    <name type="common">Garden rocket</name>
    <name type="synonym">Eruca sativa</name>
    <dbReference type="NCBI Taxonomy" id="29727"/>
    <lineage>
        <taxon>Eukaryota</taxon>
        <taxon>Viridiplantae</taxon>
        <taxon>Streptophyta</taxon>
        <taxon>Embryophyta</taxon>
        <taxon>Tracheophyta</taxon>
        <taxon>Spermatophyta</taxon>
        <taxon>Magnoliopsida</taxon>
        <taxon>eudicotyledons</taxon>
        <taxon>Gunneridae</taxon>
        <taxon>Pentapetalae</taxon>
        <taxon>rosids</taxon>
        <taxon>malvids</taxon>
        <taxon>Brassicales</taxon>
        <taxon>Brassicaceae</taxon>
        <taxon>Brassiceae</taxon>
        <taxon>Eruca</taxon>
    </lineage>
</organism>
<keyword evidence="3 9" id="KW-0547">Nucleotide-binding</keyword>
<feature type="compositionally biased region" description="Basic and acidic residues" evidence="10">
    <location>
        <begin position="1"/>
        <end position="28"/>
    </location>
</feature>
<dbReference type="InterPro" id="IPR002303">
    <property type="entry name" value="Valyl-tRNA_ligase"/>
</dbReference>
<evidence type="ECO:0000256" key="2">
    <source>
        <dbReference type="ARBA" id="ARBA00022598"/>
    </source>
</evidence>
<feature type="region of interest" description="Disordered" evidence="10">
    <location>
        <begin position="1"/>
        <end position="54"/>
    </location>
</feature>
<dbReference type="EMBL" id="CAKOAT010819597">
    <property type="protein sequence ID" value="CAH8388948.1"/>
    <property type="molecule type" value="Genomic_DNA"/>
</dbReference>
<evidence type="ECO:0000256" key="10">
    <source>
        <dbReference type="SAM" id="MobiDB-lite"/>
    </source>
</evidence>
<evidence type="ECO:0000256" key="7">
    <source>
        <dbReference type="ARBA" id="ARBA00029936"/>
    </source>
</evidence>
<dbReference type="PROSITE" id="PS00178">
    <property type="entry name" value="AA_TRNA_LIGASE_I"/>
    <property type="match status" value="1"/>
</dbReference>
<dbReference type="EC" id="6.1.1.9" evidence="1"/>
<comment type="catalytic activity">
    <reaction evidence="8">
        <text>tRNA(Val) + L-valine + ATP = L-valyl-tRNA(Val) + AMP + diphosphate</text>
        <dbReference type="Rhea" id="RHEA:10704"/>
        <dbReference type="Rhea" id="RHEA-COMP:9672"/>
        <dbReference type="Rhea" id="RHEA-COMP:9708"/>
        <dbReference type="ChEBI" id="CHEBI:30616"/>
        <dbReference type="ChEBI" id="CHEBI:33019"/>
        <dbReference type="ChEBI" id="CHEBI:57762"/>
        <dbReference type="ChEBI" id="CHEBI:78442"/>
        <dbReference type="ChEBI" id="CHEBI:78537"/>
        <dbReference type="ChEBI" id="CHEBI:456215"/>
        <dbReference type="EC" id="6.1.1.9"/>
    </reaction>
</comment>
<dbReference type="Gene3D" id="3.90.740.10">
    <property type="entry name" value="Valyl/Leucyl/Isoleucyl-tRNA synthetase, editing domain"/>
    <property type="match status" value="1"/>
</dbReference>
<evidence type="ECO:0000256" key="4">
    <source>
        <dbReference type="ARBA" id="ARBA00022840"/>
    </source>
</evidence>
<evidence type="ECO:0000313" key="13">
    <source>
        <dbReference type="Proteomes" id="UP001642260"/>
    </source>
</evidence>
<evidence type="ECO:0000256" key="3">
    <source>
        <dbReference type="ARBA" id="ARBA00022741"/>
    </source>
</evidence>
<dbReference type="Pfam" id="PF00133">
    <property type="entry name" value="tRNA-synt_1"/>
    <property type="match status" value="1"/>
</dbReference>
<keyword evidence="6 9" id="KW-0030">Aminoacyl-tRNA synthetase</keyword>
<accession>A0ABC8LYF4</accession>
<dbReference type="PANTHER" id="PTHR11946">
    <property type="entry name" value="VALYL-TRNA SYNTHETASES"/>
    <property type="match status" value="1"/>
</dbReference>
<sequence length="554" mass="63539">MTEAEKKILTEEELERKNDDKVNDDLPKKNRKKSSQRDAPEENPEDFVDPETPVGERKMLSLQMAKQYSPAAVERSWYAWWEKDGFFIADAKSSRPKFVIVLPPPNVTGVLHIGHALTTAIQDLIIRWKRMSGFNVLWVPGMDHAGIATQITVEKNLKISRHDLGRENFIKEVWKWKEQKGSTILTQLRRLGASLDWSREVEHIDIKEKELLKVPGYENQVEFGLITSFAYPLEGGLGEVVVATTRVETMLGDTAIAIHPDDARYTHLHGKFAVHPFNGRRLPIICDGKLVLPEFGTGCVKITPAHDPNDFELGKRHNLEFINIFTDDGKINTNGGDDFTGMPRFAAREAIVEALKNKGLYRGVQNKEMKLGLCERTSDVIEPMIKPQWYVNCSMIAKEALDVATSDENKKLEFIPKQYTAEWRRWLENPRDWCISRQLWWGHRIPAWYATLEEDNLKEIGAYNDHWVVARTEEEARKEAAEKFSGKKFDLTQDEDVLDTWFSSGIFPLSSLGWPDEETDDFKAFYPTSVLETGHDILFFLGCSYGYDGIETKW</sequence>
<dbReference type="InterPro" id="IPR014729">
    <property type="entry name" value="Rossmann-like_a/b/a_fold"/>
</dbReference>
<feature type="domain" description="Aminoacyl-tRNA synthetase class Ia" evidence="11">
    <location>
        <begin position="77"/>
        <end position="540"/>
    </location>
</feature>
<proteinExistence type="inferred from homology"/>
<evidence type="ECO:0000256" key="6">
    <source>
        <dbReference type="ARBA" id="ARBA00023146"/>
    </source>
</evidence>
<evidence type="ECO:0000259" key="11">
    <source>
        <dbReference type="Pfam" id="PF00133"/>
    </source>
</evidence>
<dbReference type="PANTHER" id="PTHR11946:SF113">
    <property type="entry name" value="VALINE--TRNA LIGASE"/>
    <property type="match status" value="1"/>
</dbReference>
<dbReference type="InterPro" id="IPR009008">
    <property type="entry name" value="Val/Leu/Ile-tRNA-synth_edit"/>
</dbReference>
<dbReference type="InterPro" id="IPR001412">
    <property type="entry name" value="aa-tRNA-synth_I_CS"/>
</dbReference>
<evidence type="ECO:0000256" key="8">
    <source>
        <dbReference type="ARBA" id="ARBA00047552"/>
    </source>
</evidence>
<dbReference type="Proteomes" id="UP001642260">
    <property type="component" value="Unassembled WGS sequence"/>
</dbReference>
<evidence type="ECO:0000313" key="12">
    <source>
        <dbReference type="EMBL" id="CAH8388948.1"/>
    </source>
</evidence>
<protein>
    <recommendedName>
        <fullName evidence="1">valine--tRNA ligase</fullName>
        <ecNumber evidence="1">6.1.1.9</ecNumber>
    </recommendedName>
    <alternativeName>
        <fullName evidence="7">Valyl-tRNA synthetase</fullName>
    </alternativeName>
</protein>
<keyword evidence="5 9" id="KW-0648">Protein biosynthesis</keyword>
<gene>
    <name evidence="12" type="ORF">ERUC_LOCUS41431</name>
</gene>
<dbReference type="SUPFAM" id="SSF50677">
    <property type="entry name" value="ValRS/IleRS/LeuRS editing domain"/>
    <property type="match status" value="1"/>
</dbReference>
<dbReference type="FunFam" id="3.90.740.10:FF:000005">
    <property type="entry name" value="Valine--tRNA ligase, mitochondrial"/>
    <property type="match status" value="1"/>
</dbReference>
<dbReference type="GO" id="GO:0005524">
    <property type="term" value="F:ATP binding"/>
    <property type="evidence" value="ECO:0007669"/>
    <property type="project" value="UniProtKB-KW"/>
</dbReference>
<keyword evidence="2 9" id="KW-0436">Ligase</keyword>
<reference evidence="12 13" key="1">
    <citation type="submission" date="2022-03" db="EMBL/GenBank/DDBJ databases">
        <authorList>
            <person name="Macdonald S."/>
            <person name="Ahmed S."/>
            <person name="Newling K."/>
        </authorList>
    </citation>
    <scope>NUCLEOTIDE SEQUENCE [LARGE SCALE GENOMIC DNA]</scope>
</reference>
<dbReference type="GO" id="GO:0004832">
    <property type="term" value="F:valine-tRNA ligase activity"/>
    <property type="evidence" value="ECO:0007669"/>
    <property type="project" value="UniProtKB-EC"/>
</dbReference>
<evidence type="ECO:0000256" key="5">
    <source>
        <dbReference type="ARBA" id="ARBA00022917"/>
    </source>
</evidence>
<dbReference type="PRINTS" id="PR00986">
    <property type="entry name" value="TRNASYNTHVAL"/>
</dbReference>
<evidence type="ECO:0000256" key="9">
    <source>
        <dbReference type="RuleBase" id="RU363035"/>
    </source>
</evidence>
<keyword evidence="13" id="KW-1185">Reference proteome</keyword>
<dbReference type="GO" id="GO:0009791">
    <property type="term" value="P:post-embryonic development"/>
    <property type="evidence" value="ECO:0007669"/>
    <property type="project" value="UniProtKB-ARBA"/>
</dbReference>
<comment type="caution">
    <text evidence="12">The sequence shown here is derived from an EMBL/GenBank/DDBJ whole genome shotgun (WGS) entry which is preliminary data.</text>
</comment>
<dbReference type="SUPFAM" id="SSF52374">
    <property type="entry name" value="Nucleotidylyl transferase"/>
    <property type="match status" value="1"/>
</dbReference>
<dbReference type="InterPro" id="IPR002300">
    <property type="entry name" value="aa-tRNA-synth_Ia"/>
</dbReference>
<dbReference type="GO" id="GO:0048608">
    <property type="term" value="P:reproductive structure development"/>
    <property type="evidence" value="ECO:0007669"/>
    <property type="project" value="UniProtKB-ARBA"/>
</dbReference>
<keyword evidence="4 9" id="KW-0067">ATP-binding</keyword>